<evidence type="ECO:0000313" key="2">
    <source>
        <dbReference type="EMBL" id="KAG2612279.1"/>
    </source>
</evidence>
<evidence type="ECO:0000256" key="1">
    <source>
        <dbReference type="SAM" id="SignalP"/>
    </source>
</evidence>
<gene>
    <name evidence="2" type="ORF">PVAP13_4KG265700</name>
</gene>
<evidence type="ECO:0000313" key="3">
    <source>
        <dbReference type="Proteomes" id="UP000823388"/>
    </source>
</evidence>
<dbReference type="Proteomes" id="UP000823388">
    <property type="component" value="Chromosome 4K"/>
</dbReference>
<sequence length="84" mass="9301">MAAVKSNAVRSLCAALCIILMMSSALSAWVEDHTECDAMKSCTDAKCEQECQNKSTNLPIEPECTTPNECCCTFYREEHNVLHP</sequence>
<name>A0A8T0TWI8_PANVG</name>
<keyword evidence="1" id="KW-0732">Signal</keyword>
<keyword evidence="3" id="KW-1185">Reference proteome</keyword>
<dbReference type="EMBL" id="CM029043">
    <property type="protein sequence ID" value="KAG2612279.1"/>
    <property type="molecule type" value="Genomic_DNA"/>
</dbReference>
<feature type="chain" id="PRO_5035817818" evidence="1">
    <location>
        <begin position="28"/>
        <end position="84"/>
    </location>
</feature>
<protein>
    <submittedName>
        <fullName evidence="2">Uncharacterized protein</fullName>
    </submittedName>
</protein>
<organism evidence="2 3">
    <name type="scientific">Panicum virgatum</name>
    <name type="common">Blackwell switchgrass</name>
    <dbReference type="NCBI Taxonomy" id="38727"/>
    <lineage>
        <taxon>Eukaryota</taxon>
        <taxon>Viridiplantae</taxon>
        <taxon>Streptophyta</taxon>
        <taxon>Embryophyta</taxon>
        <taxon>Tracheophyta</taxon>
        <taxon>Spermatophyta</taxon>
        <taxon>Magnoliopsida</taxon>
        <taxon>Liliopsida</taxon>
        <taxon>Poales</taxon>
        <taxon>Poaceae</taxon>
        <taxon>PACMAD clade</taxon>
        <taxon>Panicoideae</taxon>
        <taxon>Panicodae</taxon>
        <taxon>Paniceae</taxon>
        <taxon>Panicinae</taxon>
        <taxon>Panicum</taxon>
        <taxon>Panicum sect. Hiantes</taxon>
    </lineage>
</organism>
<proteinExistence type="predicted"/>
<comment type="caution">
    <text evidence="2">The sequence shown here is derived from an EMBL/GenBank/DDBJ whole genome shotgun (WGS) entry which is preliminary data.</text>
</comment>
<dbReference type="AlphaFoldDB" id="A0A8T0TWI8"/>
<reference evidence="2" key="1">
    <citation type="submission" date="2020-05" db="EMBL/GenBank/DDBJ databases">
        <title>WGS assembly of Panicum virgatum.</title>
        <authorList>
            <person name="Lovell J.T."/>
            <person name="Jenkins J."/>
            <person name="Shu S."/>
            <person name="Juenger T.E."/>
            <person name="Schmutz J."/>
        </authorList>
    </citation>
    <scope>NUCLEOTIDE SEQUENCE</scope>
    <source>
        <strain evidence="2">AP13</strain>
    </source>
</reference>
<accession>A0A8T0TWI8</accession>
<feature type="signal peptide" evidence="1">
    <location>
        <begin position="1"/>
        <end position="27"/>
    </location>
</feature>